<dbReference type="Gene3D" id="1.10.1750.10">
    <property type="match status" value="1"/>
</dbReference>
<dbReference type="HAMAP" id="MF_00377">
    <property type="entry name" value="DnaA_bact"/>
    <property type="match status" value="1"/>
</dbReference>
<accession>A0A2S5F6J4</accession>
<evidence type="ECO:0000313" key="18">
    <source>
        <dbReference type="Proteomes" id="UP000679312"/>
    </source>
</evidence>
<dbReference type="GO" id="GO:0006275">
    <property type="term" value="P:regulation of DNA replication"/>
    <property type="evidence" value="ECO:0007669"/>
    <property type="project" value="UniProtKB-UniRule"/>
</dbReference>
<dbReference type="Gene3D" id="3.30.300.180">
    <property type="match status" value="1"/>
</dbReference>
<comment type="caution">
    <text evidence="8">Lacks conserved residue(s) required for the propagation of feature annotation.</text>
</comment>
<proteinExistence type="inferred from homology"/>
<evidence type="ECO:0000256" key="8">
    <source>
        <dbReference type="HAMAP-Rule" id="MF_00377"/>
    </source>
</evidence>
<feature type="domain" description="AAA+ ATPase" evidence="13">
    <location>
        <begin position="155"/>
        <end position="368"/>
    </location>
</feature>
<dbReference type="SMART" id="SM00760">
    <property type="entry name" value="Bac_DnaA_C"/>
    <property type="match status" value="1"/>
</dbReference>
<feature type="compositionally biased region" description="Basic and acidic residues" evidence="12">
    <location>
        <begin position="107"/>
        <end position="119"/>
    </location>
</feature>
<dbReference type="Proteomes" id="UP000679312">
    <property type="component" value="Chromosome"/>
</dbReference>
<keyword evidence="7 8" id="KW-0238">DNA-binding</keyword>
<dbReference type="GO" id="GO:0003688">
    <property type="term" value="F:DNA replication origin binding"/>
    <property type="evidence" value="ECO:0007669"/>
    <property type="project" value="UniProtKB-UniRule"/>
</dbReference>
<evidence type="ECO:0000256" key="5">
    <source>
        <dbReference type="ARBA" id="ARBA00022840"/>
    </source>
</evidence>
<keyword evidence="4 8" id="KW-0547">Nucleotide-binding</keyword>
<dbReference type="FunFam" id="1.10.8.60:FF:000003">
    <property type="entry name" value="Chromosomal replication initiator protein DnaA"/>
    <property type="match status" value="1"/>
</dbReference>
<evidence type="ECO:0000256" key="2">
    <source>
        <dbReference type="ARBA" id="ARBA00022490"/>
    </source>
</evidence>
<gene>
    <name evidence="8 16" type="primary">dnaA</name>
    <name evidence="16" type="ORF">HQ399_01080</name>
    <name evidence="15" type="ORF">I6H43_10680</name>
</gene>
<dbReference type="InterPro" id="IPR027417">
    <property type="entry name" value="P-loop_NTPase"/>
</dbReference>
<dbReference type="InterPro" id="IPR003593">
    <property type="entry name" value="AAA+_ATPase"/>
</dbReference>
<dbReference type="InterPro" id="IPR013317">
    <property type="entry name" value="DnaA_dom"/>
</dbReference>
<dbReference type="GO" id="GO:0005886">
    <property type="term" value="C:plasma membrane"/>
    <property type="evidence" value="ECO:0007669"/>
    <property type="project" value="TreeGrafter"/>
</dbReference>
<evidence type="ECO:0000256" key="1">
    <source>
        <dbReference type="ARBA" id="ARBA00006583"/>
    </source>
</evidence>
<keyword evidence="6 8" id="KW-0446">Lipid-binding</keyword>
<reference evidence="15 17" key="2">
    <citation type="submission" date="2020-12" db="EMBL/GenBank/DDBJ databases">
        <title>FDA dAtabase for Regulatory Grade micrObial Sequences (FDA-ARGOS): Supporting development and validation of Infectious Disease Dx tests.</title>
        <authorList>
            <person name="Sproer C."/>
            <person name="Gronow S."/>
            <person name="Severitt S."/>
            <person name="Schroder I."/>
            <person name="Tallon L."/>
            <person name="Sadzewicz L."/>
            <person name="Zhao X."/>
            <person name="Boylan J."/>
            <person name="Ott S."/>
            <person name="Bowen H."/>
            <person name="Vavikolanu K."/>
            <person name="Mehta A."/>
            <person name="Aluvathingal J."/>
            <person name="Nadendla S."/>
            <person name="Lowell S."/>
            <person name="Myers T."/>
            <person name="Yan Y."/>
            <person name="Sichtig H."/>
        </authorList>
    </citation>
    <scope>NUCLEOTIDE SEQUENCE [LARGE SCALE GENOMIC DNA]</scope>
    <source>
        <strain evidence="15 17">FDAARGOS_986</strain>
    </source>
</reference>
<dbReference type="AlphaFoldDB" id="A0A2S5F6J4"/>
<feature type="region of interest" description="Domain I, interacts with DnaA modulators" evidence="8">
    <location>
        <begin position="1"/>
        <end position="89"/>
    </location>
</feature>
<evidence type="ECO:0000256" key="6">
    <source>
        <dbReference type="ARBA" id="ARBA00023121"/>
    </source>
</evidence>
<sequence length="458" mass="51964">MTASLWQQCLNRLQDELPSAEFSMWIRPLQAELSDNTLTLYAPNRFVLDWVRDKYLIRVNGIINELCGVDGPALRFDIGNRPHPVTVAASRAPAQGAAPVNNLQKSWESKPETKPEPNHKSNTNVNYTFENFVEGKSNQLARAAARQVADNPGGAYNPLFLYGGTGLGKTHLLHAVGNAIKESKKDAKVIYMHSERFVQDMVKALQNNAIEEFKRYYRSVDALLIDDIQFFANKERSQEEFFHTFNALLEGNQQIILTSDRYPKEINGVEDRLKSRFGWGLTVAIEPPELETRVAILMRKADENQIHLPDEVAFFIAKRLRSNVRELEGALNRVIANANFTGRAINIDFVREALRDLLALQEKLVTIDNIQKTVAEYYKIKLADLLSKRRSRSVARPRQLAMALAKELTNHSLPEIGDAFGGRDHTTVLHACRKIEQLKEESHDIKEDYSNLIRTLSS</sequence>
<dbReference type="Pfam" id="PF08299">
    <property type="entry name" value="Bac_DnaA_C"/>
    <property type="match status" value="1"/>
</dbReference>
<dbReference type="GO" id="GO:0008289">
    <property type="term" value="F:lipid binding"/>
    <property type="evidence" value="ECO:0007669"/>
    <property type="project" value="UniProtKB-KW"/>
</dbReference>
<dbReference type="Gene3D" id="1.10.8.60">
    <property type="match status" value="1"/>
</dbReference>
<dbReference type="InterPro" id="IPR013159">
    <property type="entry name" value="DnaA_C"/>
</dbReference>
<dbReference type="FunFam" id="1.10.1750.10:FF:000001">
    <property type="entry name" value="Chromosomal replication initiator protein DnaA"/>
    <property type="match status" value="1"/>
</dbReference>
<dbReference type="CDD" id="cd06571">
    <property type="entry name" value="Bac_DnaA_C"/>
    <property type="match status" value="1"/>
</dbReference>
<dbReference type="SMART" id="SM00382">
    <property type="entry name" value="AAA"/>
    <property type="match status" value="1"/>
</dbReference>
<feature type="region of interest" description="Domain III, AAA+ region" evidence="8">
    <location>
        <begin position="122"/>
        <end position="338"/>
    </location>
</feature>
<dbReference type="Pfam" id="PF00308">
    <property type="entry name" value="Bac_DnaA"/>
    <property type="match status" value="1"/>
</dbReference>
<comment type="similarity">
    <text evidence="1 8 11">Belongs to the DnaA family.</text>
</comment>
<comment type="function">
    <text evidence="8 10">Plays an essential role in the initiation and regulation of chromosomal replication. ATP-DnaA binds to the origin of replication (oriC) to initiate formation of the DNA replication initiation complex once per cell cycle. Binds the DnaA box (a 9 base pair repeat at the origin) and separates the double-stranded (ds)DNA. Forms a right-handed helical filament on oriC DNA; dsDNA binds to the exterior of the filament while single-stranded (ss)DNA is stabiized in the filament's interior. The ATP-DnaA-oriC complex binds and stabilizes one strand of the AT-rich DNA unwinding element (DUE), permitting loading of DNA polymerase. After initiation quickly degrades to an ADP-DnaA complex that is not apt for DNA replication. Binds acidic phospholipids.</text>
</comment>
<organism evidence="16 18">
    <name type="scientific">Aeromonas jandaei</name>
    <dbReference type="NCBI Taxonomy" id="650"/>
    <lineage>
        <taxon>Bacteria</taxon>
        <taxon>Pseudomonadati</taxon>
        <taxon>Pseudomonadota</taxon>
        <taxon>Gammaproteobacteria</taxon>
        <taxon>Aeromonadales</taxon>
        <taxon>Aeromonadaceae</taxon>
        <taxon>Aeromonas</taxon>
    </lineage>
</organism>
<dbReference type="PROSITE" id="PS01008">
    <property type="entry name" value="DNAA"/>
    <property type="match status" value="1"/>
</dbReference>
<feature type="domain" description="Chromosomal replication initiator DnaA C-terminal" evidence="14">
    <location>
        <begin position="366"/>
        <end position="435"/>
    </location>
</feature>
<feature type="binding site" evidence="8">
    <location>
        <position position="168"/>
    </location>
    <ligand>
        <name>ATP</name>
        <dbReference type="ChEBI" id="CHEBI:30616"/>
    </ligand>
</feature>
<evidence type="ECO:0000256" key="11">
    <source>
        <dbReference type="RuleBase" id="RU004227"/>
    </source>
</evidence>
<evidence type="ECO:0000259" key="13">
    <source>
        <dbReference type="SMART" id="SM00382"/>
    </source>
</evidence>
<feature type="region of interest" description="Disordered" evidence="12">
    <location>
        <begin position="93"/>
        <end position="124"/>
    </location>
</feature>
<evidence type="ECO:0000256" key="12">
    <source>
        <dbReference type="SAM" id="MobiDB-lite"/>
    </source>
</evidence>
<feature type="binding site" evidence="8">
    <location>
        <position position="166"/>
    </location>
    <ligand>
        <name>ATP</name>
        <dbReference type="ChEBI" id="CHEBI:30616"/>
    </ligand>
</feature>
<dbReference type="RefSeq" id="WP_033115253.1">
    <property type="nucleotide sequence ID" value="NZ_AP024466.1"/>
</dbReference>
<reference evidence="16" key="1">
    <citation type="submission" date="2020-05" db="EMBL/GenBank/DDBJ databases">
        <authorList>
            <person name="Liao W."/>
            <person name="He Y."/>
            <person name="Tan R."/>
            <person name="He X."/>
            <person name="Yang Z."/>
        </authorList>
    </citation>
    <scope>NUCLEOTIDE SEQUENCE</scope>
    <source>
        <strain evidence="16">4608</strain>
    </source>
</reference>
<dbReference type="InterPro" id="IPR020591">
    <property type="entry name" value="Chromosome_initiator_DnaA-like"/>
</dbReference>
<feature type="region of interest" description="Domain IV, binds dsDNA" evidence="8">
    <location>
        <begin position="339"/>
        <end position="458"/>
    </location>
</feature>
<reference evidence="16 18" key="3">
    <citation type="journal article" date="2021" name="Front. Microbiol.">
        <title>Prevalence and Genetic Analysis of Chromosomal mcr-3/7 in Aeromonas From U.S. Animal-Derived Samples.</title>
        <authorList>
            <person name="Wang Y."/>
            <person name="Hou N."/>
            <person name="Rasooly R."/>
            <person name="Gu Y."/>
            <person name="He X."/>
        </authorList>
    </citation>
    <scope>NUCLEOTIDE SEQUENCE [LARGE SCALE GENOMIC DNA]</scope>
    <source>
        <strain evidence="16 18">4608</strain>
    </source>
</reference>
<keyword evidence="17" id="KW-1185">Reference proteome</keyword>
<name>A0A2S5F6J4_AERJA</name>
<evidence type="ECO:0000259" key="14">
    <source>
        <dbReference type="SMART" id="SM00760"/>
    </source>
</evidence>
<feature type="binding site" evidence="8">
    <location>
        <position position="170"/>
    </location>
    <ligand>
        <name>ATP</name>
        <dbReference type="ChEBI" id="CHEBI:30616"/>
    </ligand>
</feature>
<dbReference type="Gene3D" id="3.40.50.300">
    <property type="entry name" value="P-loop containing nucleotide triphosphate hydrolases"/>
    <property type="match status" value="1"/>
</dbReference>
<dbReference type="InterPro" id="IPR038454">
    <property type="entry name" value="DnaA_N_sf"/>
</dbReference>
<keyword evidence="2 8" id="KW-0963">Cytoplasm</keyword>
<evidence type="ECO:0000256" key="9">
    <source>
        <dbReference type="NCBIfam" id="TIGR00362"/>
    </source>
</evidence>
<evidence type="ECO:0000256" key="7">
    <source>
        <dbReference type="ARBA" id="ARBA00023125"/>
    </source>
</evidence>
<comment type="subcellular location">
    <subcellularLocation>
        <location evidence="8">Cytoplasm</location>
    </subcellularLocation>
</comment>
<evidence type="ECO:0000256" key="4">
    <source>
        <dbReference type="ARBA" id="ARBA00022741"/>
    </source>
</evidence>
<evidence type="ECO:0000256" key="10">
    <source>
        <dbReference type="RuleBase" id="RU000577"/>
    </source>
</evidence>
<dbReference type="InterPro" id="IPR010921">
    <property type="entry name" value="Trp_repressor/repl_initiator"/>
</dbReference>
<dbReference type="NCBIfam" id="TIGR00362">
    <property type="entry name" value="DnaA"/>
    <property type="match status" value="1"/>
</dbReference>
<comment type="domain">
    <text evidence="8">Domain I is involved in oligomerization and binding regulators, domain II is flexibile and of varying length in different bacteria, domain III forms the AAA+ region, while domain IV binds dsDNA.</text>
</comment>
<dbReference type="GO" id="GO:0006270">
    <property type="term" value="P:DNA replication initiation"/>
    <property type="evidence" value="ECO:0007669"/>
    <property type="project" value="UniProtKB-UniRule"/>
</dbReference>
<dbReference type="Proteomes" id="UP000595481">
    <property type="component" value="Chromosome"/>
</dbReference>
<dbReference type="PANTHER" id="PTHR30050">
    <property type="entry name" value="CHROMOSOMAL REPLICATION INITIATOR PROTEIN DNAA"/>
    <property type="match status" value="1"/>
</dbReference>
<evidence type="ECO:0000256" key="3">
    <source>
        <dbReference type="ARBA" id="ARBA00022705"/>
    </source>
</evidence>
<dbReference type="FunFam" id="3.40.50.300:FF:000103">
    <property type="entry name" value="Chromosomal replication initiator protein DnaA"/>
    <property type="match status" value="1"/>
</dbReference>
<dbReference type="SUPFAM" id="SSF48295">
    <property type="entry name" value="TrpR-like"/>
    <property type="match status" value="1"/>
</dbReference>
<evidence type="ECO:0000313" key="15">
    <source>
        <dbReference type="EMBL" id="QQB18091.1"/>
    </source>
</evidence>
<keyword evidence="3 8" id="KW-0235">DNA replication</keyword>
<feature type="binding site" evidence="8">
    <location>
        <position position="169"/>
    </location>
    <ligand>
        <name>ATP</name>
        <dbReference type="ChEBI" id="CHEBI:30616"/>
    </ligand>
</feature>
<dbReference type="InterPro" id="IPR001957">
    <property type="entry name" value="Chromosome_initiator_DnaA"/>
</dbReference>
<dbReference type="GO" id="GO:0005737">
    <property type="term" value="C:cytoplasm"/>
    <property type="evidence" value="ECO:0007669"/>
    <property type="project" value="UniProtKB-SubCell"/>
</dbReference>
<evidence type="ECO:0000313" key="17">
    <source>
        <dbReference type="Proteomes" id="UP000595481"/>
    </source>
</evidence>
<dbReference type="SUPFAM" id="SSF52540">
    <property type="entry name" value="P-loop containing nucleoside triphosphate hydrolases"/>
    <property type="match status" value="1"/>
</dbReference>
<dbReference type="GeneID" id="69551747"/>
<dbReference type="Pfam" id="PF11638">
    <property type="entry name" value="DnaA_N"/>
    <property type="match status" value="1"/>
</dbReference>
<protein>
    <recommendedName>
        <fullName evidence="8 9">Chromosomal replication initiator protein DnaA</fullName>
    </recommendedName>
</protein>
<dbReference type="FunFam" id="3.30.300.180:FF:000001">
    <property type="entry name" value="Chromosomal replication initiator protein DnaA"/>
    <property type="match status" value="1"/>
</dbReference>
<dbReference type="InterPro" id="IPR024633">
    <property type="entry name" value="DnaA_N_dom"/>
</dbReference>
<dbReference type="PRINTS" id="PR00051">
    <property type="entry name" value="DNAA"/>
</dbReference>
<dbReference type="GO" id="GO:0005524">
    <property type="term" value="F:ATP binding"/>
    <property type="evidence" value="ECO:0007669"/>
    <property type="project" value="UniProtKB-UniRule"/>
</dbReference>
<dbReference type="PANTHER" id="PTHR30050:SF2">
    <property type="entry name" value="CHROMOSOMAL REPLICATION INITIATOR PROTEIN DNAA"/>
    <property type="match status" value="1"/>
</dbReference>
<keyword evidence="5 8" id="KW-0067">ATP-binding</keyword>
<dbReference type="InterPro" id="IPR018312">
    <property type="entry name" value="Chromosome_initiator_DnaA_CS"/>
</dbReference>
<dbReference type="EMBL" id="CP053881">
    <property type="protein sequence ID" value="QWL60925.1"/>
    <property type="molecule type" value="Genomic_DNA"/>
</dbReference>
<evidence type="ECO:0000313" key="16">
    <source>
        <dbReference type="EMBL" id="QWL60925.1"/>
    </source>
</evidence>
<dbReference type="CDD" id="cd00009">
    <property type="entry name" value="AAA"/>
    <property type="match status" value="1"/>
</dbReference>
<dbReference type="EMBL" id="CP066092">
    <property type="protein sequence ID" value="QQB18091.1"/>
    <property type="molecule type" value="Genomic_DNA"/>
</dbReference>
<comment type="subunit">
    <text evidence="8">Oligomerizes as a right-handed, spiral filament on DNA at oriC.</text>
</comment>